<feature type="transmembrane region" description="Helical" evidence="1">
    <location>
        <begin position="184"/>
        <end position="206"/>
    </location>
</feature>
<feature type="transmembrane region" description="Helical" evidence="1">
    <location>
        <begin position="49"/>
        <end position="70"/>
    </location>
</feature>
<dbReference type="Proteomes" id="UP001190925">
    <property type="component" value="Unassembled WGS sequence"/>
</dbReference>
<reference evidence="2 3" key="1">
    <citation type="journal article" date="2018" name="bioRxiv">
        <title>Evidence of independent acquisition and adaption of ultra-small bacteria to human hosts across the highly diverse yet reduced genomes of the phylum Saccharibacteria.</title>
        <authorList>
            <person name="McLean J.S."/>
            <person name="Bor B."/>
            <person name="To T.T."/>
            <person name="Liu Q."/>
            <person name="Kearns K.A."/>
            <person name="Solden L.M."/>
            <person name="Wrighton K.C."/>
            <person name="He X."/>
            <person name="Shi W."/>
        </authorList>
    </citation>
    <scope>NUCLEOTIDE SEQUENCE [LARGE SCALE GENOMIC DNA]</scope>
    <source>
        <strain evidence="2 3">TM7_CMJM_G6_1_HOT_870</strain>
    </source>
</reference>
<evidence type="ECO:0000313" key="3">
    <source>
        <dbReference type="Proteomes" id="UP001190925"/>
    </source>
</evidence>
<keyword evidence="1" id="KW-0812">Transmembrane</keyword>
<comment type="caution">
    <text evidence="2">The sequence shown here is derived from an EMBL/GenBank/DDBJ whole genome shotgun (WGS) entry which is preliminary data.</text>
</comment>
<evidence type="ECO:0000256" key="1">
    <source>
        <dbReference type="SAM" id="Phobius"/>
    </source>
</evidence>
<feature type="transmembrane region" description="Helical" evidence="1">
    <location>
        <begin position="24"/>
        <end position="43"/>
    </location>
</feature>
<evidence type="ECO:0000313" key="2">
    <source>
        <dbReference type="EMBL" id="RYC72843.1"/>
    </source>
</evidence>
<dbReference type="RefSeq" id="WP_129718602.1">
    <property type="nucleotide sequence ID" value="NZ_PRLK01000002.1"/>
</dbReference>
<proteinExistence type="predicted"/>
<reference evidence="2 3" key="2">
    <citation type="journal article" date="2020" name="Cell Rep.">
        <title>Acquisition and Adaptation of Ultra-small Parasitic Reduced Genome Bacteria to Mammalian Hosts.</title>
        <authorList>
            <person name="McLean J.S."/>
            <person name="Bor B."/>
            <person name="Kerns K.A."/>
            <person name="Liu Q."/>
            <person name="To T.T."/>
            <person name="Solden L."/>
            <person name="Hendrickson E.L."/>
            <person name="Wrighton K."/>
            <person name="Shi W."/>
            <person name="He X."/>
        </authorList>
    </citation>
    <scope>NUCLEOTIDE SEQUENCE [LARGE SCALE GENOMIC DNA]</scope>
    <source>
        <strain evidence="2 3">TM7_CMJM_G6_1_HOT_870</strain>
    </source>
</reference>
<feature type="transmembrane region" description="Helical" evidence="1">
    <location>
        <begin position="155"/>
        <end position="178"/>
    </location>
</feature>
<organism evidence="2 3">
    <name type="scientific">Candidatus Nanogingivalis gingivitcus</name>
    <dbReference type="NCBI Taxonomy" id="2171992"/>
    <lineage>
        <taxon>Bacteria</taxon>
        <taxon>Candidatus Saccharimonadota</taxon>
        <taxon>Candidatus Nanosyncoccalia</taxon>
        <taxon>Candidatus Nanogingivales</taxon>
        <taxon>Candidatus Nanogingivalaceae</taxon>
        <taxon>Candidatus Nanogingivalis</taxon>
    </lineage>
</organism>
<gene>
    <name evidence="2" type="ORF">G6CMJM_00179</name>
</gene>
<keyword evidence="1" id="KW-1133">Transmembrane helix</keyword>
<protein>
    <submittedName>
        <fullName evidence="2">Uncharacterized protein</fullName>
    </submittedName>
</protein>
<name>A0ABY0FIV0_9BACT</name>
<sequence length="285" mass="32921">MFMKSRRRNRDVEKDIRDAYSAQLNYYIIIHFIIILLVGFTAYRSISLVAAAVICVAWGTISAIHMFYCLNLRYCSGYSVEILPTTKNNFFKKIVRDALGRKISKYNVHAKETKTIGTVFYTKNKKYSYTVDHSAKFEKFIIYSKAYMEYRRKQVIYNTLNVGYFILAFYCLAAIVNFSSSLDFLIKVAIIFICLLSIILIIYVHFYKKSLLAEIRITFGERKGDKINAKIELDNLNKSSIISSIVASQDISFSINNGIVTVKYLNLFSIRDLEGKTLFINPKDI</sequence>
<keyword evidence="1" id="KW-0472">Membrane</keyword>
<keyword evidence="3" id="KW-1185">Reference proteome</keyword>
<dbReference type="EMBL" id="PRLK01000002">
    <property type="protein sequence ID" value="RYC72843.1"/>
    <property type="molecule type" value="Genomic_DNA"/>
</dbReference>
<accession>A0ABY0FIV0</accession>